<organism evidence="1 2">
    <name type="scientific">Nocardia farcinica</name>
    <dbReference type="NCBI Taxonomy" id="37329"/>
    <lineage>
        <taxon>Bacteria</taxon>
        <taxon>Bacillati</taxon>
        <taxon>Actinomycetota</taxon>
        <taxon>Actinomycetes</taxon>
        <taxon>Mycobacteriales</taxon>
        <taxon>Nocardiaceae</taxon>
        <taxon>Nocardia</taxon>
    </lineage>
</organism>
<reference evidence="2" key="1">
    <citation type="submission" date="2015-03" db="EMBL/GenBank/DDBJ databases">
        <authorList>
            <consortium name="Pathogen Informatics"/>
        </authorList>
    </citation>
    <scope>NUCLEOTIDE SEQUENCE [LARGE SCALE GENOMIC DNA]</scope>
    <source>
        <strain evidence="2">NCTC11134</strain>
        <plasmid evidence="2">2</plasmid>
    </source>
</reference>
<accession>A0A0H5P9H5</accession>
<protein>
    <recommendedName>
        <fullName evidence="3">Head-to-tail stopper</fullName>
    </recommendedName>
</protein>
<dbReference type="RefSeq" id="WP_060594988.1">
    <property type="nucleotide sequence ID" value="NZ_CP031418.1"/>
</dbReference>
<evidence type="ECO:0008006" key="3">
    <source>
        <dbReference type="Google" id="ProtNLM"/>
    </source>
</evidence>
<gene>
    <name evidence="1" type="ORF">ERS450000_06001</name>
</gene>
<geneLocation type="plasmid" evidence="1">
    <name>2</name>
</geneLocation>
<evidence type="ECO:0000313" key="2">
    <source>
        <dbReference type="Proteomes" id="UP000057820"/>
    </source>
</evidence>
<sequence>MVNYRPPTYPHGVMLTVVRRGNTNARNWEGDYTNPAEATHQIGPCDLKWSTDSEDNSKGEQLMLSARVTAPHGADVLASDRIRLPDGREFVIDGQVRETPNPFTGWSTGVRFTIAKDGSSGVRRQ</sequence>
<dbReference type="KEGG" id="nfr:ERS450000_06001"/>
<evidence type="ECO:0000313" key="1">
    <source>
        <dbReference type="EMBL" id="CRY84367.1"/>
    </source>
</evidence>
<dbReference type="EMBL" id="LN868939">
    <property type="protein sequence ID" value="CRY84367.1"/>
    <property type="molecule type" value="Genomic_DNA"/>
</dbReference>
<name>A0A0H5P9H5_NOCFR</name>
<dbReference type="AlphaFoldDB" id="A0A0H5P9H5"/>
<dbReference type="Proteomes" id="UP000057820">
    <property type="component" value="Plasmid 2"/>
</dbReference>
<keyword evidence="1" id="KW-0614">Plasmid</keyword>
<proteinExistence type="predicted"/>